<dbReference type="Gene3D" id="3.30.70.80">
    <property type="entry name" value="Peptidase S8 propeptide/proteinase inhibitor I9"/>
    <property type="match status" value="1"/>
</dbReference>
<evidence type="ECO:0000313" key="3">
    <source>
        <dbReference type="Proteomes" id="UP000245946"/>
    </source>
</evidence>
<dbReference type="PANTHER" id="PTHR28288:SF2">
    <property type="entry name" value="PROTEASE B INHIBITOR 2"/>
    <property type="match status" value="1"/>
</dbReference>
<dbReference type="RefSeq" id="XP_025599875.1">
    <property type="nucleotide sequence ID" value="XM_025741757.1"/>
</dbReference>
<dbReference type="InterPro" id="IPR052471">
    <property type="entry name" value="PBI_I9"/>
</dbReference>
<dbReference type="AlphaFoldDB" id="A0A316ZE69"/>
<dbReference type="GeneID" id="37269301"/>
<dbReference type="SUPFAM" id="SSF54897">
    <property type="entry name" value="Protease propeptides/inhibitors"/>
    <property type="match status" value="1"/>
</dbReference>
<comment type="similarity">
    <text evidence="1">Belongs to the protease inhibitor I9 family.</text>
</comment>
<accession>A0A316ZE69</accession>
<dbReference type="InterPro" id="IPR037045">
    <property type="entry name" value="S8pro/Inhibitor_I9_sf"/>
</dbReference>
<name>A0A316ZE69_9BASI</name>
<evidence type="ECO:0000313" key="2">
    <source>
        <dbReference type="EMBL" id="PWN99596.1"/>
    </source>
</evidence>
<dbReference type="GO" id="GO:0004866">
    <property type="term" value="F:endopeptidase inhibitor activity"/>
    <property type="evidence" value="ECO:0007669"/>
    <property type="project" value="TreeGrafter"/>
</dbReference>
<reference evidence="2 3" key="1">
    <citation type="journal article" date="2018" name="Mol. Biol. Evol.">
        <title>Broad Genomic Sampling Reveals a Smut Pathogenic Ancestry of the Fungal Clade Ustilaginomycotina.</title>
        <authorList>
            <person name="Kijpornyongpan T."/>
            <person name="Mondo S.J."/>
            <person name="Barry K."/>
            <person name="Sandor L."/>
            <person name="Lee J."/>
            <person name="Lipzen A."/>
            <person name="Pangilinan J."/>
            <person name="LaButti K."/>
            <person name="Hainaut M."/>
            <person name="Henrissat B."/>
            <person name="Grigoriev I.V."/>
            <person name="Spatafora J.W."/>
            <person name="Aime M.C."/>
        </authorList>
    </citation>
    <scope>NUCLEOTIDE SEQUENCE [LARGE SCALE GENOMIC DNA]</scope>
    <source>
        <strain evidence="2 3">MCA 4186</strain>
    </source>
</reference>
<keyword evidence="3" id="KW-1185">Reference proteome</keyword>
<dbReference type="Proteomes" id="UP000245946">
    <property type="component" value="Unassembled WGS sequence"/>
</dbReference>
<organism evidence="2 3">
    <name type="scientific">Tilletiopsis washingtonensis</name>
    <dbReference type="NCBI Taxonomy" id="58919"/>
    <lineage>
        <taxon>Eukaryota</taxon>
        <taxon>Fungi</taxon>
        <taxon>Dikarya</taxon>
        <taxon>Basidiomycota</taxon>
        <taxon>Ustilaginomycotina</taxon>
        <taxon>Exobasidiomycetes</taxon>
        <taxon>Entylomatales</taxon>
        <taxon>Entylomatales incertae sedis</taxon>
        <taxon>Tilletiopsis</taxon>
    </lineage>
</organism>
<dbReference type="EMBL" id="KZ819287">
    <property type="protein sequence ID" value="PWN99596.1"/>
    <property type="molecule type" value="Genomic_DNA"/>
</dbReference>
<gene>
    <name evidence="2" type="ORF">FA09DRAFT_328398</name>
</gene>
<dbReference type="PANTHER" id="PTHR28288">
    <property type="entry name" value="PROTEASE B INHIBITOR 2"/>
    <property type="match status" value="1"/>
</dbReference>
<dbReference type="GO" id="GO:0042144">
    <property type="term" value="P:vacuole fusion, non-autophagic"/>
    <property type="evidence" value="ECO:0007669"/>
    <property type="project" value="TreeGrafter"/>
</dbReference>
<dbReference type="FunFam" id="3.30.70.80:FF:000005">
    <property type="entry name" value="Proteinase inhibitor I2B"/>
    <property type="match status" value="1"/>
</dbReference>
<protein>
    <recommendedName>
        <fullName evidence="4">Inhibitor I9 domain-containing protein</fullName>
    </recommendedName>
</protein>
<evidence type="ECO:0008006" key="4">
    <source>
        <dbReference type="Google" id="ProtNLM"/>
    </source>
</evidence>
<proteinExistence type="inferred from homology"/>
<evidence type="ECO:0000256" key="1">
    <source>
        <dbReference type="ARBA" id="ARBA00038069"/>
    </source>
</evidence>
<sequence length="83" mass="9144">MPSASKPYMVIFKNSAPKSAIEQEIKAIEEAGGTLKQRFDSDIMRGFAAAVPETYAKGLEAKSVNGQHEHIEYIEPDSEVKTM</sequence>
<dbReference type="OrthoDB" id="5518345at2759"/>